<dbReference type="STRING" id="1141098.A0A1Y2DKJ8"/>
<dbReference type="InParanoid" id="A0A1Y2DKJ8"/>
<organism evidence="1 2">
    <name type="scientific">Pseudomassariella vexata</name>
    <dbReference type="NCBI Taxonomy" id="1141098"/>
    <lineage>
        <taxon>Eukaryota</taxon>
        <taxon>Fungi</taxon>
        <taxon>Dikarya</taxon>
        <taxon>Ascomycota</taxon>
        <taxon>Pezizomycotina</taxon>
        <taxon>Sordariomycetes</taxon>
        <taxon>Xylariomycetidae</taxon>
        <taxon>Amphisphaeriales</taxon>
        <taxon>Pseudomassariaceae</taxon>
        <taxon>Pseudomassariella</taxon>
    </lineage>
</organism>
<dbReference type="PANTHER" id="PTHR46082:SF6">
    <property type="entry name" value="AAA+ ATPASE DOMAIN-CONTAINING PROTEIN-RELATED"/>
    <property type="match status" value="1"/>
</dbReference>
<keyword evidence="2" id="KW-1185">Reference proteome</keyword>
<dbReference type="EMBL" id="MCFJ01000014">
    <property type="protein sequence ID" value="ORY59285.1"/>
    <property type="molecule type" value="Genomic_DNA"/>
</dbReference>
<evidence type="ECO:0008006" key="3">
    <source>
        <dbReference type="Google" id="ProtNLM"/>
    </source>
</evidence>
<dbReference type="OrthoDB" id="5986190at2759"/>
<dbReference type="Gene3D" id="1.25.40.10">
    <property type="entry name" value="Tetratricopeptide repeat domain"/>
    <property type="match status" value="1"/>
</dbReference>
<dbReference type="GeneID" id="63772862"/>
<dbReference type="InterPro" id="IPR053137">
    <property type="entry name" value="NLR-like"/>
</dbReference>
<dbReference type="InterPro" id="IPR011990">
    <property type="entry name" value="TPR-like_helical_dom_sf"/>
</dbReference>
<proteinExistence type="predicted"/>
<dbReference type="Proteomes" id="UP000193689">
    <property type="component" value="Unassembled WGS sequence"/>
</dbReference>
<reference evidence="1 2" key="1">
    <citation type="submission" date="2016-07" db="EMBL/GenBank/DDBJ databases">
        <title>Pervasive Adenine N6-methylation of Active Genes in Fungi.</title>
        <authorList>
            <consortium name="DOE Joint Genome Institute"/>
            <person name="Mondo S.J."/>
            <person name="Dannebaum R.O."/>
            <person name="Kuo R.C."/>
            <person name="Labutti K."/>
            <person name="Haridas S."/>
            <person name="Kuo A."/>
            <person name="Salamov A."/>
            <person name="Ahrendt S.R."/>
            <person name="Lipzen A."/>
            <person name="Sullivan W."/>
            <person name="Andreopoulos W.B."/>
            <person name="Clum A."/>
            <person name="Lindquist E."/>
            <person name="Daum C."/>
            <person name="Ramamoorthy G.K."/>
            <person name="Gryganskyi A."/>
            <person name="Culley D."/>
            <person name="Magnuson J.K."/>
            <person name="James T.Y."/>
            <person name="O'Malley M.A."/>
            <person name="Stajich J.E."/>
            <person name="Spatafora J.W."/>
            <person name="Visel A."/>
            <person name="Grigoriev I.V."/>
        </authorList>
    </citation>
    <scope>NUCLEOTIDE SEQUENCE [LARGE SCALE GENOMIC DNA]</scope>
    <source>
        <strain evidence="1 2">CBS 129021</strain>
    </source>
</reference>
<evidence type="ECO:0000313" key="2">
    <source>
        <dbReference type="Proteomes" id="UP000193689"/>
    </source>
</evidence>
<dbReference type="PANTHER" id="PTHR46082">
    <property type="entry name" value="ATP/GTP-BINDING PROTEIN-RELATED"/>
    <property type="match status" value="1"/>
</dbReference>
<accession>A0A1Y2DKJ8</accession>
<dbReference type="RefSeq" id="XP_040711979.1">
    <property type="nucleotide sequence ID" value="XM_040856650.1"/>
</dbReference>
<dbReference type="AlphaFoldDB" id="A0A1Y2DKJ8"/>
<comment type="caution">
    <text evidence="1">The sequence shown here is derived from an EMBL/GenBank/DDBJ whole genome shotgun (WGS) entry which is preliminary data.</text>
</comment>
<gene>
    <name evidence="1" type="ORF">BCR38DRAFT_351588</name>
</gene>
<sequence length="255" mass="28221">MIPVEPNYIQSRDHLDEYRVASKAVSVVSAPPPPTFTSSPEDIMNVSHLASSLFQRGELRNAEVLYIQVYKAMTLREAIGATHFRTLTAMNLRARCLAYNGDHKDAASLASGTYETIARTLGRRHPLALESMDCLVHIYRAQHCFAQAIATAKSLVENSRKTLGPEHPQTTRASYQVAASHLANGDYYTSESGFQAVVKCAEISMGKNNPETLKYTSKLACALLKTGQIDEAWEIAVNVAKRQVVLYWKPQVSPH</sequence>
<dbReference type="SUPFAM" id="SSF48452">
    <property type="entry name" value="TPR-like"/>
    <property type="match status" value="1"/>
</dbReference>
<name>A0A1Y2DKJ8_9PEZI</name>
<evidence type="ECO:0000313" key="1">
    <source>
        <dbReference type="EMBL" id="ORY59285.1"/>
    </source>
</evidence>
<protein>
    <recommendedName>
        <fullName evidence="3">Tetratricopeptide repeat-domain-containing protein</fullName>
    </recommendedName>
</protein>